<gene>
    <name evidence="9" type="ORF">L332_02615</name>
</gene>
<feature type="transmembrane region" description="Helical" evidence="7">
    <location>
        <begin position="205"/>
        <end position="223"/>
    </location>
</feature>
<dbReference type="GO" id="GO:0005886">
    <property type="term" value="C:plasma membrane"/>
    <property type="evidence" value="ECO:0007669"/>
    <property type="project" value="UniProtKB-SubCell"/>
</dbReference>
<feature type="transmembrane region" description="Helical" evidence="7">
    <location>
        <begin position="428"/>
        <end position="448"/>
    </location>
</feature>
<feature type="domain" description="ABC3 transporter permease C-terminal" evidence="8">
    <location>
        <begin position="63"/>
        <end position="175"/>
    </location>
</feature>
<evidence type="ECO:0000313" key="9">
    <source>
        <dbReference type="EMBL" id="ERG63345.1"/>
    </source>
</evidence>
<evidence type="ECO:0000313" key="10">
    <source>
        <dbReference type="Proteomes" id="UP000016462"/>
    </source>
</evidence>
<evidence type="ECO:0000259" key="8">
    <source>
        <dbReference type="Pfam" id="PF02687"/>
    </source>
</evidence>
<dbReference type="AlphaFoldDB" id="U1MRR3"/>
<reference evidence="9 10" key="1">
    <citation type="journal article" date="2013" name="Genome Announc.">
        <title>First draft genome sequence from a member of the genus agrococcus, isolated from modern microbialites.</title>
        <authorList>
            <person name="White R.A.III."/>
            <person name="Grassa C.J."/>
            <person name="Suttle C.A."/>
        </authorList>
    </citation>
    <scope>NUCLEOTIDE SEQUENCE [LARGE SCALE GENOMIC DNA]</scope>
    <source>
        <strain evidence="9 10">RW1</strain>
    </source>
</reference>
<feature type="transmembrane region" description="Helical" evidence="7">
    <location>
        <begin position="155"/>
        <end position="175"/>
    </location>
</feature>
<evidence type="ECO:0000256" key="7">
    <source>
        <dbReference type="SAM" id="Phobius"/>
    </source>
</evidence>
<sequence length="466" mass="46598">MSGTDRRASRSGLWLAFAVSVLAAGFGTALSTVMEHAALVLYGEALIAGSETGRLLLALAQSLLIGVSIVVGAIVTRQALTGAVEDRRAEIALRRLLGASSRAERRRLLGGFAIVGIGGAAAGWALGVGGAVLASEAFAALPEGLDLRGLPVVEPWAAVPAAIVAVAAVLAALFATRSVLAVSPLEALRSSAVDVETTVARRRTGGVVTLVSGAVLLAAAVLLGPVSPLAVLVGFAGGVVATAGIVALAPAIAPPLVTLASRALGRSVPARAAAGTLATHPGRTSALVLSLFAGTAVVTMMIAAGSSLTTAAHTIERDPFFQQQLRELIVGVTSVVAGIVGFSALLGVLGFVASMLLSVRRRTREIGLLRTLGLRRGQTRSMLLAEAGAITIVAVSTGFAVGTLYGWIGAHAMLSSVQGVVSTAPSLPWQLPLALAAVGLAVAVATSLPAGQRAARIAPLAAVAAE</sequence>
<comment type="subcellular location">
    <subcellularLocation>
        <location evidence="1">Cell membrane</location>
        <topology evidence="1">Multi-pass membrane protein</topology>
    </subcellularLocation>
</comment>
<proteinExistence type="inferred from homology"/>
<dbReference type="RefSeq" id="WP_021011322.1">
    <property type="nucleotide sequence ID" value="NZ_ASHR01000032.1"/>
</dbReference>
<feature type="transmembrane region" description="Helical" evidence="7">
    <location>
        <begin position="286"/>
        <end position="308"/>
    </location>
</feature>
<feature type="transmembrane region" description="Helical" evidence="7">
    <location>
        <begin position="54"/>
        <end position="75"/>
    </location>
</feature>
<evidence type="ECO:0000256" key="4">
    <source>
        <dbReference type="ARBA" id="ARBA00022989"/>
    </source>
</evidence>
<evidence type="ECO:0000256" key="6">
    <source>
        <dbReference type="ARBA" id="ARBA00038076"/>
    </source>
</evidence>
<keyword evidence="5 7" id="KW-0472">Membrane</keyword>
<evidence type="ECO:0000256" key="3">
    <source>
        <dbReference type="ARBA" id="ARBA00022692"/>
    </source>
</evidence>
<evidence type="ECO:0000256" key="1">
    <source>
        <dbReference type="ARBA" id="ARBA00004651"/>
    </source>
</evidence>
<keyword evidence="10" id="KW-1185">Reference proteome</keyword>
<evidence type="ECO:0000256" key="2">
    <source>
        <dbReference type="ARBA" id="ARBA00022475"/>
    </source>
</evidence>
<dbReference type="Pfam" id="PF02687">
    <property type="entry name" value="FtsX"/>
    <property type="match status" value="2"/>
</dbReference>
<dbReference type="PANTHER" id="PTHR30572:SF4">
    <property type="entry name" value="ABC TRANSPORTER PERMEASE YTRF"/>
    <property type="match status" value="1"/>
</dbReference>
<dbReference type="InterPro" id="IPR003838">
    <property type="entry name" value="ABC3_permease_C"/>
</dbReference>
<organism evidence="9 10">
    <name type="scientific">Agrococcus pavilionensis RW1</name>
    <dbReference type="NCBI Taxonomy" id="1330458"/>
    <lineage>
        <taxon>Bacteria</taxon>
        <taxon>Bacillati</taxon>
        <taxon>Actinomycetota</taxon>
        <taxon>Actinomycetes</taxon>
        <taxon>Micrococcales</taxon>
        <taxon>Microbacteriaceae</taxon>
        <taxon>Agrococcus</taxon>
    </lineage>
</organism>
<feature type="transmembrane region" description="Helical" evidence="7">
    <location>
        <begin position="229"/>
        <end position="253"/>
    </location>
</feature>
<dbReference type="GO" id="GO:0022857">
    <property type="term" value="F:transmembrane transporter activity"/>
    <property type="evidence" value="ECO:0007669"/>
    <property type="project" value="TreeGrafter"/>
</dbReference>
<feature type="transmembrane region" description="Helical" evidence="7">
    <location>
        <begin position="328"/>
        <end position="357"/>
    </location>
</feature>
<comment type="similarity">
    <text evidence="6">Belongs to the ABC-4 integral membrane protein family.</text>
</comment>
<keyword evidence="4 7" id="KW-1133">Transmembrane helix</keyword>
<feature type="transmembrane region" description="Helical" evidence="7">
    <location>
        <begin position="12"/>
        <end position="34"/>
    </location>
</feature>
<keyword evidence="3 7" id="KW-0812">Transmembrane</keyword>
<protein>
    <recommendedName>
        <fullName evidence="8">ABC3 transporter permease C-terminal domain-containing protein</fullName>
    </recommendedName>
</protein>
<accession>U1MRR3</accession>
<dbReference type="EMBL" id="ASHR01000032">
    <property type="protein sequence ID" value="ERG63345.1"/>
    <property type="molecule type" value="Genomic_DNA"/>
</dbReference>
<name>U1MRR3_9MICO</name>
<feature type="domain" description="ABC3 transporter permease C-terminal" evidence="8">
    <location>
        <begin position="339"/>
        <end position="459"/>
    </location>
</feature>
<dbReference type="PANTHER" id="PTHR30572">
    <property type="entry name" value="MEMBRANE COMPONENT OF TRANSPORTER-RELATED"/>
    <property type="match status" value="1"/>
</dbReference>
<dbReference type="Proteomes" id="UP000016462">
    <property type="component" value="Unassembled WGS sequence"/>
</dbReference>
<dbReference type="InterPro" id="IPR050250">
    <property type="entry name" value="Macrolide_Exporter_MacB"/>
</dbReference>
<comment type="caution">
    <text evidence="9">The sequence shown here is derived from an EMBL/GenBank/DDBJ whole genome shotgun (WGS) entry which is preliminary data.</text>
</comment>
<feature type="transmembrane region" description="Helical" evidence="7">
    <location>
        <begin position="108"/>
        <end position="135"/>
    </location>
</feature>
<dbReference type="OrthoDB" id="9780560at2"/>
<keyword evidence="2" id="KW-1003">Cell membrane</keyword>
<feature type="transmembrane region" description="Helical" evidence="7">
    <location>
        <begin position="383"/>
        <end position="408"/>
    </location>
</feature>
<evidence type="ECO:0000256" key="5">
    <source>
        <dbReference type="ARBA" id="ARBA00023136"/>
    </source>
</evidence>